<accession>A0A5J4VJV0</accession>
<name>A0A5J4VJV0_9EUKA</name>
<evidence type="ECO:0000313" key="2">
    <source>
        <dbReference type="Proteomes" id="UP000324800"/>
    </source>
</evidence>
<proteinExistence type="predicted"/>
<dbReference type="Proteomes" id="UP000324800">
    <property type="component" value="Unassembled WGS sequence"/>
</dbReference>
<gene>
    <name evidence="1" type="ORF">EZS28_021855</name>
</gene>
<reference evidence="1 2" key="1">
    <citation type="submission" date="2019-03" db="EMBL/GenBank/DDBJ databases">
        <title>Single cell metagenomics reveals metabolic interactions within the superorganism composed of flagellate Streblomastix strix and complex community of Bacteroidetes bacteria on its surface.</title>
        <authorList>
            <person name="Treitli S.C."/>
            <person name="Kolisko M."/>
            <person name="Husnik F."/>
            <person name="Keeling P."/>
            <person name="Hampl V."/>
        </authorList>
    </citation>
    <scope>NUCLEOTIDE SEQUENCE [LARGE SCALE GENOMIC DNA]</scope>
    <source>
        <strain evidence="1">ST1C</strain>
    </source>
</reference>
<dbReference type="AlphaFoldDB" id="A0A5J4VJV0"/>
<evidence type="ECO:0000313" key="1">
    <source>
        <dbReference type="EMBL" id="KAA6382619.1"/>
    </source>
</evidence>
<comment type="caution">
    <text evidence="1">The sequence shown here is derived from an EMBL/GenBank/DDBJ whole genome shotgun (WGS) entry which is preliminary data.</text>
</comment>
<dbReference type="EMBL" id="SNRW01006683">
    <property type="protein sequence ID" value="KAA6382619.1"/>
    <property type="molecule type" value="Genomic_DNA"/>
</dbReference>
<sequence>MIEKELQSSSSQVQGPSAYNEDRKVLLVLAFMPKPEIEAFLAKQSFVAPMFDKGDPRFKEKLVALKLYILSKQMAFEDLTQRFPAMNNTSSKSETQQKVTYTQVSSSQEEQLRFFLENGPREQLFAKCQPGQTVALLPRLSAPKRSANIQKDPRLSPQAALAAQNLVDITKRTRGGASAGDTVYQLRVRVDHIASDYFVGISIIGDITTITIATGMVNFVKKWPRQWEYIEHPNSIRTRWTKRFLEEINRVKQMAIRQPVVHFGTSRNTIKRNITRVC</sequence>
<protein>
    <submittedName>
        <fullName evidence="1">Uncharacterized protein</fullName>
    </submittedName>
</protein>
<organism evidence="1 2">
    <name type="scientific">Streblomastix strix</name>
    <dbReference type="NCBI Taxonomy" id="222440"/>
    <lineage>
        <taxon>Eukaryota</taxon>
        <taxon>Metamonada</taxon>
        <taxon>Preaxostyla</taxon>
        <taxon>Oxymonadida</taxon>
        <taxon>Streblomastigidae</taxon>
        <taxon>Streblomastix</taxon>
    </lineage>
</organism>